<organism evidence="1 2">
    <name type="scientific">Biomphalaria glabrata</name>
    <name type="common">Bloodfluke planorb</name>
    <name type="synonym">Freshwater snail</name>
    <dbReference type="NCBI Taxonomy" id="6526"/>
    <lineage>
        <taxon>Eukaryota</taxon>
        <taxon>Metazoa</taxon>
        <taxon>Spiralia</taxon>
        <taxon>Lophotrochozoa</taxon>
        <taxon>Mollusca</taxon>
        <taxon>Gastropoda</taxon>
        <taxon>Heterobranchia</taxon>
        <taxon>Euthyneura</taxon>
        <taxon>Panpulmonata</taxon>
        <taxon>Hygrophila</taxon>
        <taxon>Lymnaeoidea</taxon>
        <taxon>Planorbidae</taxon>
        <taxon>Biomphalaria</taxon>
    </lineage>
</organism>
<evidence type="ECO:0000313" key="2">
    <source>
        <dbReference type="RefSeq" id="XP_055887994.1"/>
    </source>
</evidence>
<dbReference type="GeneID" id="129926647"/>
<accession>A0A9W3ALD5</accession>
<dbReference type="OMA" id="ICGRSCA"/>
<dbReference type="Proteomes" id="UP001165740">
    <property type="component" value="Chromosome 6"/>
</dbReference>
<sequence>MPTSAIHRYVYIYFEHLHRTKMQSTLKDILYGDLIEGRRAAGRPLLWYTDVCKRDMKLFKIDTGNWEEVALDRSTWRESIKEGSQIADVIHNRSRKKGENAAAPSDYICPTCDRSCVSRIGLFSHT</sequence>
<evidence type="ECO:0000313" key="1">
    <source>
        <dbReference type="Proteomes" id="UP001165740"/>
    </source>
</evidence>
<gene>
    <name evidence="2" type="primary">LOC129926647</name>
</gene>
<dbReference type="AlphaFoldDB" id="A0A9W3ALD5"/>
<proteinExistence type="predicted"/>
<reference evidence="2" key="1">
    <citation type="submission" date="2025-08" db="UniProtKB">
        <authorList>
            <consortium name="RefSeq"/>
        </authorList>
    </citation>
    <scope>IDENTIFICATION</scope>
</reference>
<protein>
    <submittedName>
        <fullName evidence="2">Uncharacterized protein LOC129926647</fullName>
    </submittedName>
</protein>
<dbReference type="RefSeq" id="XP_055887994.1">
    <property type="nucleotide sequence ID" value="XM_056032019.1"/>
</dbReference>
<dbReference type="OrthoDB" id="425681at2759"/>
<name>A0A9W3ALD5_BIOGL</name>
<keyword evidence="1" id="KW-1185">Reference proteome</keyword>